<evidence type="ECO:0000313" key="2">
    <source>
        <dbReference type="Proteomes" id="UP001152795"/>
    </source>
</evidence>
<dbReference type="CDD" id="cd00303">
    <property type="entry name" value="retropepsin_like"/>
    <property type="match status" value="1"/>
</dbReference>
<dbReference type="EMBL" id="CACRXK020002919">
    <property type="protein sequence ID" value="CAB3996660.1"/>
    <property type="molecule type" value="Genomic_DNA"/>
</dbReference>
<dbReference type="SUPFAM" id="SSF56672">
    <property type="entry name" value="DNA/RNA polymerases"/>
    <property type="match status" value="1"/>
</dbReference>
<sequence length="1051" mass="120425">MSDEEASEITNVGEQKLEGDIEKEISKLKYFLEETNEIIQAKDYGEMEAINNRAGKIIVKISELISQTEELKIDNGKTPRSVRQENPCVHRIKTIIPVNIKGQTLWAYLDTGSSRNFISREAVKKLDLNPTHHESREIVTVNGTSTQSMPIFQTTITSLDGKVQEEIELTGSRLQDFTTVKRPDMNELKMKYTHTQDKRFYMTAKGEHPIHLILGDGTYSRIRTEKVYKGNPGDPLVEETTFGWVIHGGEDYSSDACMFTREIYDYEQLYSLDVLGVEDRGENDQMQVLAEFRENITRQEDGRYQVSIPWIPGSKLTTTNEQPSRRRLFNVNKKLAKDENLKQEYEKIIDDQLASGVIEKAPDEPSGERVYYMPHKPVVRQDAATTKHPVLTIVCLLGLPSNRYYIQKAFLQIAIKEEDRDAFRFLFERDEKEEHFRFARVPFGVEASPFLLGATLEYHYDQQSPELEETVTALRENTYVDNIMQTGNNIDKLEKFKKESEVILESAKLPIHKWESNIATLEDENMSNPSKILGHVWDKREDTLEIQVPAVPETEPVTKRSILSQLGKVYDPLGIISPTMAEGKHIYREACEEKKGWNAEVSPELKKQWHKWNKQLKNVKVPRSLTGNSKETKAIELHVFADASNLACSAVTIALVEHSSGTIKGLLTSKSRISKRNTSIPRLELVGAHMAANMAKNLRNALHRHPIKTIVIWLDSMVVLYWLTNPGKPWKTFVSNRIKKIAEITNELGIIWKYCPSNKNLADLGSRGATMEKLQNGSWFNGPDWLLEKEQWPEQPNLKIKASRAIHLELTKSQEAEEFQRKLNSFIARRGRPRLMISDNAATFKTTAKLIKAIRKRIYERLIRENLEMVLMDIEINMNNRPLTYVESESGEEEVLTPNVLIRGRNTYLLDDIENDVDELTKMQKRIAKAKNNAWKRWQREYVHSLMESQRVNGKPVNAPEVGSATSQRPLQKKRGAAIEARNSLSFYTTQLKIQLVNKGSVIKRLTVSCQTTIGTFRNIHSIFLTYIVFDSFFVSYPPPNINVVIPGVYA</sequence>
<dbReference type="Pfam" id="PF13650">
    <property type="entry name" value="Asp_protease_2"/>
    <property type="match status" value="1"/>
</dbReference>
<dbReference type="Pfam" id="PF05380">
    <property type="entry name" value="Peptidase_A17"/>
    <property type="match status" value="1"/>
</dbReference>
<dbReference type="InterPro" id="IPR043502">
    <property type="entry name" value="DNA/RNA_pol_sf"/>
</dbReference>
<name>A0A6S7HLW3_PARCT</name>
<evidence type="ECO:0000313" key="1">
    <source>
        <dbReference type="EMBL" id="CAB3996660.1"/>
    </source>
</evidence>
<dbReference type="GO" id="GO:0003676">
    <property type="term" value="F:nucleic acid binding"/>
    <property type="evidence" value="ECO:0007669"/>
    <property type="project" value="InterPro"/>
</dbReference>
<dbReference type="Gene3D" id="3.10.10.10">
    <property type="entry name" value="HIV Type 1 Reverse Transcriptase, subunit A, domain 1"/>
    <property type="match status" value="1"/>
</dbReference>
<dbReference type="AlphaFoldDB" id="A0A6S7HLW3"/>
<dbReference type="InterPro" id="IPR008042">
    <property type="entry name" value="Retrotrans_Pao"/>
</dbReference>
<dbReference type="Gene3D" id="3.30.70.270">
    <property type="match status" value="1"/>
</dbReference>
<organism evidence="1 2">
    <name type="scientific">Paramuricea clavata</name>
    <name type="common">Red gorgonian</name>
    <name type="synonym">Violescent sea-whip</name>
    <dbReference type="NCBI Taxonomy" id="317549"/>
    <lineage>
        <taxon>Eukaryota</taxon>
        <taxon>Metazoa</taxon>
        <taxon>Cnidaria</taxon>
        <taxon>Anthozoa</taxon>
        <taxon>Octocorallia</taxon>
        <taxon>Malacalcyonacea</taxon>
        <taxon>Plexauridae</taxon>
        <taxon>Paramuricea</taxon>
    </lineage>
</organism>
<dbReference type="PANTHER" id="PTHR47331">
    <property type="entry name" value="PHD-TYPE DOMAIN-CONTAINING PROTEIN"/>
    <property type="match status" value="1"/>
</dbReference>
<dbReference type="Proteomes" id="UP001152795">
    <property type="component" value="Unassembled WGS sequence"/>
</dbReference>
<proteinExistence type="predicted"/>
<reference evidence="1" key="1">
    <citation type="submission" date="2020-04" db="EMBL/GenBank/DDBJ databases">
        <authorList>
            <person name="Alioto T."/>
            <person name="Alioto T."/>
            <person name="Gomez Garrido J."/>
        </authorList>
    </citation>
    <scope>NUCLEOTIDE SEQUENCE</scope>
    <source>
        <strain evidence="1">A484AB</strain>
    </source>
</reference>
<protein>
    <submittedName>
        <fullName evidence="1">Pro-Pol poly</fullName>
    </submittedName>
</protein>
<dbReference type="GO" id="GO:0006259">
    <property type="term" value="P:DNA metabolic process"/>
    <property type="evidence" value="ECO:0007669"/>
    <property type="project" value="UniProtKB-ARBA"/>
</dbReference>
<dbReference type="OrthoDB" id="5978662at2759"/>
<accession>A0A6S7HLW3</accession>
<dbReference type="InterPro" id="IPR043128">
    <property type="entry name" value="Rev_trsase/Diguanyl_cyclase"/>
</dbReference>
<keyword evidence="2" id="KW-1185">Reference proteome</keyword>
<dbReference type="InterPro" id="IPR036397">
    <property type="entry name" value="RNaseH_sf"/>
</dbReference>
<dbReference type="Gene3D" id="2.40.70.10">
    <property type="entry name" value="Acid Proteases"/>
    <property type="match status" value="1"/>
</dbReference>
<dbReference type="Gene3D" id="3.30.420.10">
    <property type="entry name" value="Ribonuclease H-like superfamily/Ribonuclease H"/>
    <property type="match status" value="1"/>
</dbReference>
<comment type="caution">
    <text evidence="1">The sequence shown here is derived from an EMBL/GenBank/DDBJ whole genome shotgun (WGS) entry which is preliminary data.</text>
</comment>
<gene>
    <name evidence="1" type="ORF">PACLA_8A010574</name>
</gene>
<feature type="non-terminal residue" evidence="1">
    <location>
        <position position="1"/>
    </location>
</feature>
<dbReference type="InterPro" id="IPR021109">
    <property type="entry name" value="Peptidase_aspartic_dom_sf"/>
</dbReference>